<evidence type="ECO:0000313" key="1">
    <source>
        <dbReference type="EMBL" id="GAA3810766.1"/>
    </source>
</evidence>
<dbReference type="Proteomes" id="UP001501009">
    <property type="component" value="Unassembled WGS sequence"/>
</dbReference>
<dbReference type="EMBL" id="BAABDE010000020">
    <property type="protein sequence ID" value="GAA3810766.1"/>
    <property type="molecule type" value="Genomic_DNA"/>
</dbReference>
<proteinExistence type="predicted"/>
<comment type="caution">
    <text evidence="1">The sequence shown here is derived from an EMBL/GenBank/DDBJ whole genome shotgun (WGS) entry which is preliminary data.</text>
</comment>
<evidence type="ECO:0000313" key="2">
    <source>
        <dbReference type="Proteomes" id="UP001501009"/>
    </source>
</evidence>
<gene>
    <name evidence="1" type="ORF">GCM10022403_050700</name>
</gene>
<keyword evidence="2" id="KW-1185">Reference proteome</keyword>
<accession>A0ABP7I5S9</accession>
<name>A0ABP7I5S9_9ACTN</name>
<dbReference type="RefSeq" id="WP_275772113.1">
    <property type="nucleotide sequence ID" value="NZ_BAABDE010000020.1"/>
</dbReference>
<organism evidence="1 2">
    <name type="scientific">Streptomyces coacervatus</name>
    <dbReference type="NCBI Taxonomy" id="647381"/>
    <lineage>
        <taxon>Bacteria</taxon>
        <taxon>Bacillati</taxon>
        <taxon>Actinomycetota</taxon>
        <taxon>Actinomycetes</taxon>
        <taxon>Kitasatosporales</taxon>
        <taxon>Streptomycetaceae</taxon>
        <taxon>Streptomyces</taxon>
    </lineage>
</organism>
<sequence length="118" mass="13159">MTTTLTDAWAHVRTVLDIHAPSTARTIRTSATMDDISEAQSVMAQTFPDAVRDQFNRMQMLWQRKLAAAQTPVAGRMPQQLPESLARSFIRSCCPLGTTRRVTCWWWTTGPVSCGGAF</sequence>
<protein>
    <submittedName>
        <fullName evidence="1">Uncharacterized protein</fullName>
    </submittedName>
</protein>
<reference evidence="2" key="1">
    <citation type="journal article" date="2019" name="Int. J. Syst. Evol. Microbiol.">
        <title>The Global Catalogue of Microorganisms (GCM) 10K type strain sequencing project: providing services to taxonomists for standard genome sequencing and annotation.</title>
        <authorList>
            <consortium name="The Broad Institute Genomics Platform"/>
            <consortium name="The Broad Institute Genome Sequencing Center for Infectious Disease"/>
            <person name="Wu L."/>
            <person name="Ma J."/>
        </authorList>
    </citation>
    <scope>NUCLEOTIDE SEQUENCE [LARGE SCALE GENOMIC DNA]</scope>
    <source>
        <strain evidence="2">JCM 17138</strain>
    </source>
</reference>